<dbReference type="AlphaFoldDB" id="A0A8H5H2B9"/>
<feature type="region of interest" description="Disordered" evidence="4">
    <location>
        <begin position="555"/>
        <end position="577"/>
    </location>
</feature>
<dbReference type="Gene3D" id="1.20.1280.50">
    <property type="match status" value="1"/>
</dbReference>
<evidence type="ECO:0000256" key="3">
    <source>
        <dbReference type="PROSITE-ProRule" id="PRU00221"/>
    </source>
</evidence>
<evidence type="ECO:0000313" key="7">
    <source>
        <dbReference type="Proteomes" id="UP000565441"/>
    </source>
</evidence>
<reference evidence="6 7" key="1">
    <citation type="journal article" date="2020" name="ISME J.">
        <title>Uncovering the hidden diversity of litter-decomposition mechanisms in mushroom-forming fungi.</title>
        <authorList>
            <person name="Floudas D."/>
            <person name="Bentzer J."/>
            <person name="Ahren D."/>
            <person name="Johansson T."/>
            <person name="Persson P."/>
            <person name="Tunlid A."/>
        </authorList>
    </citation>
    <scope>NUCLEOTIDE SEQUENCE [LARGE SCALE GENOMIC DNA]</scope>
    <source>
        <strain evidence="6 7">CBS 661.87</strain>
    </source>
</reference>
<evidence type="ECO:0000256" key="4">
    <source>
        <dbReference type="SAM" id="MobiDB-lite"/>
    </source>
</evidence>
<dbReference type="PROSITE" id="PS50181">
    <property type="entry name" value="FBOX"/>
    <property type="match status" value="1"/>
</dbReference>
<feature type="compositionally biased region" description="Low complexity" evidence="4">
    <location>
        <begin position="769"/>
        <end position="786"/>
    </location>
</feature>
<comment type="caution">
    <text evidence="6">The sequence shown here is derived from an EMBL/GenBank/DDBJ whole genome shotgun (WGS) entry which is preliminary data.</text>
</comment>
<dbReference type="SMART" id="SM00320">
    <property type="entry name" value="WD40"/>
    <property type="match status" value="3"/>
</dbReference>
<dbReference type="EMBL" id="JAACJP010000034">
    <property type="protein sequence ID" value="KAF5375448.1"/>
    <property type="molecule type" value="Genomic_DNA"/>
</dbReference>
<feature type="region of interest" description="Disordered" evidence="4">
    <location>
        <begin position="680"/>
        <end position="715"/>
    </location>
</feature>
<dbReference type="Pfam" id="PF12937">
    <property type="entry name" value="F-box-like"/>
    <property type="match status" value="1"/>
</dbReference>
<feature type="region of interest" description="Disordered" evidence="4">
    <location>
        <begin position="733"/>
        <end position="878"/>
    </location>
</feature>
<dbReference type="Proteomes" id="UP000565441">
    <property type="component" value="Unassembled WGS sequence"/>
</dbReference>
<feature type="compositionally biased region" description="Polar residues" evidence="4">
    <location>
        <begin position="682"/>
        <end position="706"/>
    </location>
</feature>
<evidence type="ECO:0000256" key="2">
    <source>
        <dbReference type="ARBA" id="ARBA00022737"/>
    </source>
</evidence>
<dbReference type="Gene3D" id="2.130.10.10">
    <property type="entry name" value="YVTN repeat-like/Quinoprotein amine dehydrogenase"/>
    <property type="match status" value="2"/>
</dbReference>
<dbReference type="InterPro" id="IPR001810">
    <property type="entry name" value="F-box_dom"/>
</dbReference>
<evidence type="ECO:0000256" key="1">
    <source>
        <dbReference type="ARBA" id="ARBA00022574"/>
    </source>
</evidence>
<evidence type="ECO:0000313" key="6">
    <source>
        <dbReference type="EMBL" id="KAF5375448.1"/>
    </source>
</evidence>
<accession>A0A8H5H2B9</accession>
<gene>
    <name evidence="6" type="ORF">D9615_007952</name>
</gene>
<feature type="compositionally biased region" description="Low complexity" evidence="4">
    <location>
        <begin position="847"/>
        <end position="865"/>
    </location>
</feature>
<protein>
    <recommendedName>
        <fullName evidence="5">F-box domain-containing protein</fullName>
    </recommendedName>
</protein>
<dbReference type="InterPro" id="IPR036047">
    <property type="entry name" value="F-box-like_dom_sf"/>
</dbReference>
<dbReference type="InterPro" id="IPR001680">
    <property type="entry name" value="WD40_rpt"/>
</dbReference>
<keyword evidence="7" id="KW-1185">Reference proteome</keyword>
<dbReference type="InterPro" id="IPR015943">
    <property type="entry name" value="WD40/YVTN_repeat-like_dom_sf"/>
</dbReference>
<dbReference type="SUPFAM" id="SSF50978">
    <property type="entry name" value="WD40 repeat-like"/>
    <property type="match status" value="1"/>
</dbReference>
<keyword evidence="1 3" id="KW-0853">WD repeat</keyword>
<dbReference type="PANTHER" id="PTHR22847:SF637">
    <property type="entry name" value="WD REPEAT DOMAIN 5B"/>
    <property type="match status" value="1"/>
</dbReference>
<dbReference type="OrthoDB" id="429520at2759"/>
<dbReference type="PANTHER" id="PTHR22847">
    <property type="entry name" value="WD40 REPEAT PROTEIN"/>
    <property type="match status" value="1"/>
</dbReference>
<dbReference type="PROSITE" id="PS00678">
    <property type="entry name" value="WD_REPEATS_1"/>
    <property type="match status" value="1"/>
</dbReference>
<proteinExistence type="predicted"/>
<feature type="domain" description="F-box" evidence="5">
    <location>
        <begin position="34"/>
        <end position="80"/>
    </location>
</feature>
<organism evidence="6 7">
    <name type="scientific">Tricholomella constricta</name>
    <dbReference type="NCBI Taxonomy" id="117010"/>
    <lineage>
        <taxon>Eukaryota</taxon>
        <taxon>Fungi</taxon>
        <taxon>Dikarya</taxon>
        <taxon>Basidiomycota</taxon>
        <taxon>Agaricomycotina</taxon>
        <taxon>Agaricomycetes</taxon>
        <taxon>Agaricomycetidae</taxon>
        <taxon>Agaricales</taxon>
        <taxon>Tricholomatineae</taxon>
        <taxon>Lyophyllaceae</taxon>
        <taxon>Tricholomella</taxon>
    </lineage>
</organism>
<evidence type="ECO:0000259" key="5">
    <source>
        <dbReference type="PROSITE" id="PS50181"/>
    </source>
</evidence>
<sequence length="901" mass="96973">MLNRQTHTPSNESSYLIPLKFNQNQTIQHGLPNNRILLGVPSETLTGITSYLDPPSLLSLARVHGRLNSHVKNDSTWHRAFVCQFLNIGPESEIHDDVKSLMLRRSESTWRNEFIVRYRLRRRWERSRNATVSHIPVHSEISHMHLMPGAALLSSSIRYGIVSRSFPLNGKILPGYLDASGLRLGLGIGNPNAEFSPDVSACALASDGGTAKVLWGFRHGEVGVMTTPRAIDAARRPATDMVRCDVNEEHTGAVLDAIWDDASRDFAVTAGADAIVKIWDTKTFRCLWTSERKEGSLVPEAYSKVAISVARGWVASVSTSGEIAVWTGLALQSVDTFATISVKVVRVPCPVIVFAGRDSNIETHVVSALHIDPGSVIPTLLVAYEDDPHFYRLRINDTGHIETTAFGDASFGPISSLTPFFSTESSFILAGDQIGCVSVYDWNAPTNAGASLSVHCVRKFEAHEDGASVTALAWNGVTLITGSARGTSHVWDGLTFEHLRSFPSPVPRIRGGRGANPTAREREPVRQIVVGLEKELLLVGVGDMVMAWKAGPVPRKGSGGVRGRHSSGSIGKKKKDRHGVAKYMQQVELNHTISESKSMLKLESDYVRRANGRAREQQARLERLGLDEAEAVEYLLMLSRDEALQRENAILGEQSLALEEGVFEGDFDFDESVSDHGRAIASCSSRRTGQPASRYSPARSGTSTPTVPYLRVPPSNSNDKVLVLPAFRPEPMEAGYAQSSSSSCLSDNDDDDRSPPPPSPDSTDQAHFPPISASTSPTAPTMTRASSGGGIAGPSHVFKPLSGALEGGSSRSGRNGGSSSSIAGSPQSTRSASASASAWSIPLQARSSVASVSSGTGSVSDASSVRSPYSSGLRSDDEMDDELKFALELSLAEARSRGEDV</sequence>
<dbReference type="PROSITE" id="PS50082">
    <property type="entry name" value="WD_REPEATS_2"/>
    <property type="match status" value="1"/>
</dbReference>
<feature type="compositionally biased region" description="Low complexity" evidence="4">
    <location>
        <begin position="807"/>
        <end position="838"/>
    </location>
</feature>
<dbReference type="GO" id="GO:1990234">
    <property type="term" value="C:transferase complex"/>
    <property type="evidence" value="ECO:0007669"/>
    <property type="project" value="UniProtKB-ARBA"/>
</dbReference>
<dbReference type="SUPFAM" id="SSF81383">
    <property type="entry name" value="F-box domain"/>
    <property type="match status" value="1"/>
</dbReference>
<keyword evidence="2" id="KW-0677">Repeat</keyword>
<feature type="repeat" description="WD" evidence="3">
    <location>
        <begin position="247"/>
        <end position="289"/>
    </location>
</feature>
<dbReference type="InterPro" id="IPR036322">
    <property type="entry name" value="WD40_repeat_dom_sf"/>
</dbReference>
<name>A0A8H5H2B9_9AGAR</name>
<dbReference type="InterPro" id="IPR019775">
    <property type="entry name" value="WD40_repeat_CS"/>
</dbReference>